<protein>
    <submittedName>
        <fullName evidence="2">Uncharacterized protein</fullName>
    </submittedName>
</protein>
<dbReference type="HOGENOM" id="CLU_2615323_0_0_0"/>
<evidence type="ECO:0000313" key="2">
    <source>
        <dbReference type="EMBL" id="BAM00206.1"/>
    </source>
</evidence>
<dbReference type="EMBL" id="AP012337">
    <property type="protein sequence ID" value="BAM00206.1"/>
    <property type="molecule type" value="Genomic_DNA"/>
</dbReference>
<feature type="compositionally biased region" description="Low complexity" evidence="1">
    <location>
        <begin position="1"/>
        <end position="15"/>
    </location>
</feature>
<dbReference type="AlphaFoldDB" id="I0I4L8"/>
<proteinExistence type="predicted"/>
<reference evidence="2 3" key="1">
    <citation type="submission" date="2012-02" db="EMBL/GenBank/DDBJ databases">
        <title>Complete genome sequence of Caldilinea aerophila DSM 14535 (= NBRC 102666).</title>
        <authorList>
            <person name="Oguchi A."/>
            <person name="Hosoyama A."/>
            <person name="Sekine M."/>
            <person name="Fukai R."/>
            <person name="Kato Y."/>
            <person name="Nakamura S."/>
            <person name="Hanada S."/>
            <person name="Yamazaki S."/>
            <person name="Fujita N."/>
        </authorList>
    </citation>
    <scope>NUCLEOTIDE SEQUENCE [LARGE SCALE GENOMIC DNA]</scope>
    <source>
        <strain evidence="3">DSM 14535 / JCM 11387 / NBRC 104270 / STL-6-O1</strain>
    </source>
</reference>
<dbReference type="KEGG" id="cap:CLDAP_21660"/>
<keyword evidence="3" id="KW-1185">Reference proteome</keyword>
<name>I0I4L8_CALAS</name>
<sequence length="78" mass="8146">MTGAALAASASAAASKGRERPDSLWQAGPAFQPDELNKPILRNGRSPARPAATGWDRVRWLPASNARAAGLGGTMPHR</sequence>
<accession>I0I4L8</accession>
<dbReference type="Proteomes" id="UP000007880">
    <property type="component" value="Chromosome"/>
</dbReference>
<gene>
    <name evidence="2" type="ordered locus">CLDAP_21660</name>
</gene>
<evidence type="ECO:0000256" key="1">
    <source>
        <dbReference type="SAM" id="MobiDB-lite"/>
    </source>
</evidence>
<organism evidence="2 3">
    <name type="scientific">Caldilinea aerophila (strain DSM 14535 / JCM 11387 / NBRC 104270 / STL-6-O1)</name>
    <dbReference type="NCBI Taxonomy" id="926550"/>
    <lineage>
        <taxon>Bacteria</taxon>
        <taxon>Bacillati</taxon>
        <taxon>Chloroflexota</taxon>
        <taxon>Caldilineae</taxon>
        <taxon>Caldilineales</taxon>
        <taxon>Caldilineaceae</taxon>
        <taxon>Caldilinea</taxon>
    </lineage>
</organism>
<feature type="region of interest" description="Disordered" evidence="1">
    <location>
        <begin position="1"/>
        <end position="51"/>
    </location>
</feature>
<evidence type="ECO:0000313" key="3">
    <source>
        <dbReference type="Proteomes" id="UP000007880"/>
    </source>
</evidence>